<dbReference type="Gene3D" id="3.30.10.20">
    <property type="match status" value="1"/>
</dbReference>
<dbReference type="KEGG" id="blr:BRLA_c034950"/>
<dbReference type="AlphaFoldDB" id="A0A075R5F9"/>
<evidence type="ECO:0000313" key="7">
    <source>
        <dbReference type="Proteomes" id="UP000005850"/>
    </source>
</evidence>
<dbReference type="HOGENOM" id="CLU_009289_6_0_9"/>
<dbReference type="GO" id="GO:0005886">
    <property type="term" value="C:plasma membrane"/>
    <property type="evidence" value="ECO:0007669"/>
    <property type="project" value="TreeGrafter"/>
</dbReference>
<dbReference type="InterPro" id="IPR001460">
    <property type="entry name" value="PCN-bd_Tpept"/>
</dbReference>
<dbReference type="InterPro" id="IPR005311">
    <property type="entry name" value="PBP_dimer"/>
</dbReference>
<accession>A0A075R5F9</accession>
<evidence type="ECO:0000313" key="6">
    <source>
        <dbReference type="EMBL" id="AIG27807.1"/>
    </source>
</evidence>
<feature type="domain" description="PASTA" evidence="5">
    <location>
        <begin position="681"/>
        <end position="740"/>
    </location>
</feature>
<dbReference type="RefSeq" id="WP_003336686.1">
    <property type="nucleotide sequence ID" value="NZ_CP007806.1"/>
</dbReference>
<dbReference type="GO" id="GO:0008658">
    <property type="term" value="F:penicillin binding"/>
    <property type="evidence" value="ECO:0007669"/>
    <property type="project" value="InterPro"/>
</dbReference>
<proteinExistence type="inferred from homology"/>
<dbReference type="InterPro" id="IPR012338">
    <property type="entry name" value="Beta-lactam/transpept-like"/>
</dbReference>
<dbReference type="PROSITE" id="PS51178">
    <property type="entry name" value="PASTA"/>
    <property type="match status" value="2"/>
</dbReference>
<dbReference type="CDD" id="cd06575">
    <property type="entry name" value="PASTA_Pbp2x-like_2"/>
    <property type="match status" value="1"/>
</dbReference>
<dbReference type="SMART" id="SM00740">
    <property type="entry name" value="PASTA"/>
    <property type="match status" value="2"/>
</dbReference>
<comment type="subcellular location">
    <subcellularLocation>
        <location evidence="1">Membrane</location>
    </subcellularLocation>
</comment>
<dbReference type="Pfam" id="PF03793">
    <property type="entry name" value="PASTA"/>
    <property type="match status" value="2"/>
</dbReference>
<dbReference type="Proteomes" id="UP000005850">
    <property type="component" value="Chromosome"/>
</dbReference>
<evidence type="ECO:0000256" key="2">
    <source>
        <dbReference type="ARBA" id="ARBA00007171"/>
    </source>
</evidence>
<dbReference type="GO" id="GO:0071555">
    <property type="term" value="P:cell wall organization"/>
    <property type="evidence" value="ECO:0007669"/>
    <property type="project" value="TreeGrafter"/>
</dbReference>
<evidence type="ECO:0000256" key="3">
    <source>
        <dbReference type="ARBA" id="ARBA00023136"/>
    </source>
</evidence>
<keyword evidence="4" id="KW-0812">Transmembrane</keyword>
<dbReference type="STRING" id="1042163.BRLA_c034950"/>
<dbReference type="Gene3D" id="3.90.1310.10">
    <property type="entry name" value="Penicillin-binding protein 2a (Domain 2)"/>
    <property type="match status" value="1"/>
</dbReference>
<dbReference type="SUPFAM" id="SSF56601">
    <property type="entry name" value="beta-lactamase/transpeptidase-like"/>
    <property type="match status" value="1"/>
</dbReference>
<dbReference type="SUPFAM" id="SSF54184">
    <property type="entry name" value="Penicillin-binding protein 2x (pbp-2x), c-terminal domain"/>
    <property type="match status" value="2"/>
</dbReference>
<dbReference type="Pfam" id="PF03717">
    <property type="entry name" value="PBP_dimer"/>
    <property type="match status" value="1"/>
</dbReference>
<protein>
    <submittedName>
        <fullName evidence="6">Penicillin-binding protein B</fullName>
    </submittedName>
</protein>
<evidence type="ECO:0000259" key="5">
    <source>
        <dbReference type="PROSITE" id="PS51178"/>
    </source>
</evidence>
<dbReference type="InterPro" id="IPR050515">
    <property type="entry name" value="Beta-lactam/transpept"/>
</dbReference>
<sequence length="747" mass="82512">MTTKKRMNKRILLVGMGVFLGFMLLTLRLWWVQVVNASWIMDQGKGQWNRDMTLNPKRGSILDRNGEVLAFEGRAYLVEAQVRPKKLANGQNDTDDYVKDPMMTAMKLATVINEPQSKILERLTKNPNAIWVNLGPEASKISLEQKDKILAMQYPLDEKGVKSKQNQLPGIKISETTKRFYPKGKFAAHVLGFLNAEGIPVMGIERQFKNELKGEEGTLKMVKDALGYPLPDGQTEFKAAKDGQNIKLTLDDQIQTYVEEALDKTDAAFHPKGMSVIVSDPNTGEILAMANRPQHDPNNYRSIVNYMNFGVSYTFEPGSTFKIITLAASIQEGVFNSNWSFTSGHYKAWKTGAAIYDHNRIGWGTITYLNGVQRSSNVLFAMLGNEKLGQAKLEHYFKAFGFGKKTNIQLPAEEVGNLTNVEKFNKFSPRDLAVTPIGQGVTVTPIQQVMSVAAIANGGKLMQPLIVKERIDPRTGQVIERYQPKEVGRPISEATARETRKILQTVVDGDIKSGATGRNFKLQNFSVAGKTGTAQKYNERGKIIDNKYIFSFIGFAPVENPRLVVYIVVDDPGGGASYSTASRDVVAPMFQAIMEKSLQYLQEKPDRSALAAQATVVEEKRLQESTVPQLTGIPLKEAKERAKQAGFKVEVVGEGTNVINQIPAPYEKVGSTTTILLASDGKASMKMPDFKGKSLREVLEYGNLLNIAVSATGSGYVVEQNVEAGTILTGKETIQVKLSPTYVSVDK</sequence>
<feature type="domain" description="PASTA" evidence="5">
    <location>
        <begin position="621"/>
        <end position="679"/>
    </location>
</feature>
<comment type="similarity">
    <text evidence="2">Belongs to the transpeptidase family.</text>
</comment>
<evidence type="ECO:0000256" key="4">
    <source>
        <dbReference type="SAM" id="Phobius"/>
    </source>
</evidence>
<dbReference type="PANTHER" id="PTHR30627:SF26">
    <property type="entry name" value="PENICILLIN-BINDING PROTEIN 2B"/>
    <property type="match status" value="1"/>
</dbReference>
<dbReference type="InterPro" id="IPR036138">
    <property type="entry name" value="PBP_dimer_sf"/>
</dbReference>
<dbReference type="Pfam" id="PF00905">
    <property type="entry name" value="Transpeptidase"/>
    <property type="match status" value="1"/>
</dbReference>
<dbReference type="EMBL" id="CP007806">
    <property type="protein sequence ID" value="AIG27807.1"/>
    <property type="molecule type" value="Genomic_DNA"/>
</dbReference>
<reference evidence="6 7" key="1">
    <citation type="journal article" date="2011" name="J. Bacteriol.">
        <title>Genome sequence of Brevibacillus laterosporus LMG 15441, a pathogen of invertebrates.</title>
        <authorList>
            <person name="Djukic M."/>
            <person name="Poehlein A."/>
            <person name="Thurmer A."/>
            <person name="Daniel R."/>
        </authorList>
    </citation>
    <scope>NUCLEOTIDE SEQUENCE [LARGE SCALE GENOMIC DNA]</scope>
    <source>
        <strain evidence="6 7">LMG 15441</strain>
    </source>
</reference>
<dbReference type="Gene3D" id="3.30.450.330">
    <property type="match status" value="1"/>
</dbReference>
<dbReference type="InterPro" id="IPR005543">
    <property type="entry name" value="PASTA_dom"/>
</dbReference>
<keyword evidence="7" id="KW-1185">Reference proteome</keyword>
<gene>
    <name evidence="6" type="primary">pbpB</name>
    <name evidence="6" type="ORF">BRLA_c034950</name>
</gene>
<keyword evidence="4" id="KW-1133">Transmembrane helix</keyword>
<dbReference type="PANTHER" id="PTHR30627">
    <property type="entry name" value="PEPTIDOGLYCAN D,D-TRANSPEPTIDASE"/>
    <property type="match status" value="1"/>
</dbReference>
<dbReference type="CDD" id="cd06576">
    <property type="entry name" value="PASTA_Pbp2x-like_1"/>
    <property type="match status" value="1"/>
</dbReference>
<dbReference type="SUPFAM" id="SSF56519">
    <property type="entry name" value="Penicillin binding protein dimerisation domain"/>
    <property type="match status" value="1"/>
</dbReference>
<dbReference type="Gene3D" id="3.40.710.10">
    <property type="entry name" value="DD-peptidase/beta-lactamase superfamily"/>
    <property type="match status" value="1"/>
</dbReference>
<dbReference type="eggNOG" id="COG0768">
    <property type="taxonomic scope" value="Bacteria"/>
</dbReference>
<organism evidence="6 7">
    <name type="scientific">Brevibacillus laterosporus LMG 15441</name>
    <dbReference type="NCBI Taxonomy" id="1042163"/>
    <lineage>
        <taxon>Bacteria</taxon>
        <taxon>Bacillati</taxon>
        <taxon>Bacillota</taxon>
        <taxon>Bacilli</taxon>
        <taxon>Bacillales</taxon>
        <taxon>Paenibacillaceae</taxon>
        <taxon>Brevibacillus</taxon>
    </lineage>
</organism>
<evidence type="ECO:0000256" key="1">
    <source>
        <dbReference type="ARBA" id="ARBA00004370"/>
    </source>
</evidence>
<name>A0A075R5F9_BRELA</name>
<feature type="transmembrane region" description="Helical" evidence="4">
    <location>
        <begin position="12"/>
        <end position="31"/>
    </location>
</feature>
<keyword evidence="3 4" id="KW-0472">Membrane</keyword>